<feature type="region of interest" description="Disordered" evidence="1">
    <location>
        <begin position="1"/>
        <end position="23"/>
    </location>
</feature>
<evidence type="ECO:0000313" key="3">
    <source>
        <dbReference type="Proteomes" id="UP000268313"/>
    </source>
</evidence>
<organism evidence="2 3">
    <name type="scientific">Corallococcus carmarthensis</name>
    <dbReference type="NCBI Taxonomy" id="2316728"/>
    <lineage>
        <taxon>Bacteria</taxon>
        <taxon>Pseudomonadati</taxon>
        <taxon>Myxococcota</taxon>
        <taxon>Myxococcia</taxon>
        <taxon>Myxococcales</taxon>
        <taxon>Cystobacterineae</taxon>
        <taxon>Myxococcaceae</taxon>
        <taxon>Corallococcus</taxon>
    </lineage>
</organism>
<evidence type="ECO:0000313" key="2">
    <source>
        <dbReference type="EMBL" id="RKG98098.1"/>
    </source>
</evidence>
<dbReference type="Proteomes" id="UP000268313">
    <property type="component" value="Unassembled WGS sequence"/>
</dbReference>
<reference evidence="3" key="1">
    <citation type="submission" date="2018-09" db="EMBL/GenBank/DDBJ databases">
        <authorList>
            <person name="Livingstone P.G."/>
            <person name="Whitworth D.E."/>
        </authorList>
    </citation>
    <scope>NUCLEOTIDE SEQUENCE [LARGE SCALE GENOMIC DNA]</scope>
    <source>
        <strain evidence="3">CA043D</strain>
    </source>
</reference>
<name>A0A3A8JT52_9BACT</name>
<dbReference type="EMBL" id="RAWE01000153">
    <property type="protein sequence ID" value="RKG98098.1"/>
    <property type="molecule type" value="Genomic_DNA"/>
</dbReference>
<sequence length="59" mass="6591">MWKESVETDADMGDGASATQDVSRGRAVVLRRISVVLVRRLKEEVPHETYVRIFGSLSS</sequence>
<comment type="caution">
    <text evidence="2">The sequence shown here is derived from an EMBL/GenBank/DDBJ whole genome shotgun (WGS) entry which is preliminary data.</text>
</comment>
<dbReference type="AlphaFoldDB" id="A0A3A8JT52"/>
<dbReference type="RefSeq" id="WP_120606114.1">
    <property type="nucleotide sequence ID" value="NZ_RAWE01000153.1"/>
</dbReference>
<protein>
    <submittedName>
        <fullName evidence="2">Uncharacterized protein</fullName>
    </submittedName>
</protein>
<gene>
    <name evidence="2" type="ORF">D7X32_30680</name>
</gene>
<keyword evidence="3" id="KW-1185">Reference proteome</keyword>
<accession>A0A3A8JT52</accession>
<evidence type="ECO:0000256" key="1">
    <source>
        <dbReference type="SAM" id="MobiDB-lite"/>
    </source>
</evidence>
<proteinExistence type="predicted"/>